<keyword evidence="2" id="KW-1185">Reference proteome</keyword>
<protein>
    <submittedName>
        <fullName evidence="1">Uncharacterized protein</fullName>
    </submittedName>
</protein>
<dbReference type="Proteomes" id="UP000257131">
    <property type="component" value="Unassembled WGS sequence"/>
</dbReference>
<dbReference type="AlphaFoldDB" id="A0A3D9BKU0"/>
<dbReference type="OrthoDB" id="9796999at2"/>
<name>A0A3D9BKU0_9RHOB</name>
<sequence>MSREVVLDALVAHGWIDGRRLKLDDDRTMQLISPRKQQAWAQSYKTRAARLEDEGRMHPAGCAAVERGRASGLWNASDAVDALVDPDDLLAVLERTGGLVWWQDAAPSYRRNVLRFIAAAKRPATRANRIGVVASHAARGEKVAQY</sequence>
<comment type="caution">
    <text evidence="1">The sequence shown here is derived from an EMBL/GenBank/DDBJ whole genome shotgun (WGS) entry which is preliminary data.</text>
</comment>
<gene>
    <name evidence="1" type="ORF">DRV84_14210</name>
</gene>
<dbReference type="EMBL" id="QOHR01000037">
    <property type="protein sequence ID" value="REC54143.1"/>
    <property type="molecule type" value="Genomic_DNA"/>
</dbReference>
<evidence type="ECO:0000313" key="2">
    <source>
        <dbReference type="Proteomes" id="UP000257131"/>
    </source>
</evidence>
<evidence type="ECO:0000313" key="1">
    <source>
        <dbReference type="EMBL" id="REC54143.1"/>
    </source>
</evidence>
<dbReference type="Pfam" id="PF13376">
    <property type="entry name" value="OmdA"/>
    <property type="match status" value="1"/>
</dbReference>
<dbReference type="RefSeq" id="WP_115981876.1">
    <property type="nucleotide sequence ID" value="NZ_QOHR01000037.1"/>
</dbReference>
<accession>A0A3D9BKU0</accession>
<reference evidence="1 2" key="1">
    <citation type="journal article" date="2017" name="Int. J. Syst. Evol. Microbiol.">
        <title>Rhodosalinus sediminis gen. nov., sp. nov., isolated from marine saltern.</title>
        <authorList>
            <person name="Guo L.Y."/>
            <person name="Ling S.K."/>
            <person name="Li C.M."/>
            <person name="Chen G.J."/>
            <person name="Du Z.J."/>
        </authorList>
    </citation>
    <scope>NUCLEOTIDE SEQUENCE [LARGE SCALE GENOMIC DNA]</scope>
    <source>
        <strain evidence="1 2">WDN1C137</strain>
    </source>
</reference>
<organism evidence="1 2">
    <name type="scientific">Rhodosalinus sediminis</name>
    <dbReference type="NCBI Taxonomy" id="1940533"/>
    <lineage>
        <taxon>Bacteria</taxon>
        <taxon>Pseudomonadati</taxon>
        <taxon>Pseudomonadota</taxon>
        <taxon>Alphaproteobacteria</taxon>
        <taxon>Rhodobacterales</taxon>
        <taxon>Paracoccaceae</taxon>
        <taxon>Rhodosalinus</taxon>
    </lineage>
</organism>
<proteinExistence type="predicted"/>